<evidence type="ECO:0000256" key="4">
    <source>
        <dbReference type="ARBA" id="ARBA00022679"/>
    </source>
</evidence>
<evidence type="ECO:0000256" key="6">
    <source>
        <dbReference type="ARBA" id="ARBA00035024"/>
    </source>
</evidence>
<dbReference type="OrthoDB" id="5829at10239"/>
<dbReference type="SUPFAM" id="SSF51690">
    <property type="entry name" value="Nicotinate/Quinolinate PRTase C-terminal domain-like"/>
    <property type="match status" value="1"/>
</dbReference>
<dbReference type="Gene3D" id="3.20.20.70">
    <property type="entry name" value="Aldolase class I"/>
    <property type="match status" value="1"/>
</dbReference>
<dbReference type="Proteomes" id="UP000223738">
    <property type="component" value="Segment"/>
</dbReference>
<name>A0A1S5R1E2_9CAUD</name>
<evidence type="ECO:0000256" key="7">
    <source>
        <dbReference type="ARBA" id="ARBA00035036"/>
    </source>
</evidence>
<accession>A0A1S5R1E2</accession>
<gene>
    <name evidence="9" type="ORF">PMW_105</name>
</gene>
<dbReference type="PANTHER" id="PTHR43816">
    <property type="entry name" value="NICOTINAMIDE PHOSPHORIBOSYLTRANSFERASE"/>
    <property type="match status" value="1"/>
</dbReference>
<organism evidence="9 10">
    <name type="scientific">Pseudomonas phage phiPMW</name>
    <dbReference type="NCBI Taxonomy" id="1815582"/>
    <lineage>
        <taxon>Viruses</taxon>
        <taxon>Duplodnaviria</taxon>
        <taxon>Heunggongvirae</taxon>
        <taxon>Uroviricota</taxon>
        <taxon>Caudoviricetes</taxon>
        <taxon>Plaisancevirus</taxon>
        <taxon>Plaisancevirus PMW</taxon>
    </lineage>
</organism>
<evidence type="ECO:0000256" key="2">
    <source>
        <dbReference type="ARBA" id="ARBA00022642"/>
    </source>
</evidence>
<dbReference type="InterPro" id="IPR036068">
    <property type="entry name" value="Nicotinate_pribotase-like_C"/>
</dbReference>
<dbReference type="InterPro" id="IPR041525">
    <property type="entry name" value="N/Namide_PRibTrfase"/>
</dbReference>
<keyword evidence="2" id="KW-0662">Pyridine nucleotide biosynthesis</keyword>
<feature type="domain" description="Nicotinate/nicotinamide phosphoribosyltransferase" evidence="8">
    <location>
        <begin position="186"/>
        <end position="531"/>
    </location>
</feature>
<proteinExistence type="inferred from homology"/>
<comment type="similarity">
    <text evidence="1">Belongs to the NAPRTase family.</text>
</comment>
<evidence type="ECO:0000313" key="9">
    <source>
        <dbReference type="EMBL" id="ANA49230.1"/>
    </source>
</evidence>
<evidence type="ECO:0000259" key="8">
    <source>
        <dbReference type="Pfam" id="PF04095"/>
    </source>
</evidence>
<dbReference type="Pfam" id="PF04095">
    <property type="entry name" value="NAPRTase"/>
    <property type="match status" value="1"/>
</dbReference>
<dbReference type="InterPro" id="IPR016471">
    <property type="entry name" value="Nicotinamide_PRibTrfase"/>
</dbReference>
<sequence>MNLFAPFNSDGYKLAHAEMYSDGTTLVNANNTPRNDRIYRRQATKYYDGKIVVIGQEGALQEVVENWQKFFDMDKGIAIARFKMLCDNYLGMDAVPTHRLAALHDLGYLPLKIKTVDEGTKMGFNIPVMTIENTVPHAFWLVNFLETTLSNLMWKPSTVATIACEYKRMLLDYAEQTGVDLNTVLFQGHSFACRGMSGPEDSARSEFGHIAAFLGTDSLGSIMYAQDYYRAGEFVAASVPATEHAVATSNILRIERALTEGDYFFVNDEQQKIYSEMWVEGEDQRLIAEMMFLYELMLKFPKGILSYVADSYDFWGVLSRGLPYMKDVILRRESNGITPGRLVLRPDTGVPERVVNGYFVYPEGYNDLYNMANAEESAVVKQGEKFYRYEVEYEGFGGEGWPERYVLGEEVSAEEVLGAARLLQDIFGYTETEKGYRQYIDQIGLIYGDSITPQRCLDILEGLKQNGLASSCCVFGIGSYTYQCLTRDVFGFTVKATYTEVNGEKISIFKDPKTDSKKKSAKGLLAVVQDKETGELVLLNDVTREFEESEENLLHIRFLDGNFANLSTLGQIRHKLERG</sequence>
<reference evidence="9 10" key="1">
    <citation type="submission" date="2016-03" db="EMBL/GenBank/DDBJ databases">
        <title>Characterization of pf16 and phiPMW: Two novel phages infecting Pseudomonas putida PpG1.</title>
        <authorList>
            <person name="Magill D.J."/>
            <person name="Krylov V.N."/>
            <person name="Allen C.C.R."/>
            <person name="McGrath J.W."/>
            <person name="Quinn J.P."/>
            <person name="Kulakov L.A."/>
        </authorList>
    </citation>
    <scope>NUCLEOTIDE SEQUENCE [LARGE SCALE GENOMIC DNA]</scope>
</reference>
<comment type="pathway">
    <text evidence="5">Cofactor biosynthesis; NAD(+) biosynthesis; nicotinamide D-ribonucleotide from 5-phospho-alpha-D-ribose 1-diphosphate and nicotinamide: step 1/1.</text>
</comment>
<dbReference type="GO" id="GO:0009435">
    <property type="term" value="P:NAD+ biosynthetic process"/>
    <property type="evidence" value="ECO:0007669"/>
    <property type="project" value="InterPro"/>
</dbReference>
<dbReference type="PANTHER" id="PTHR43816:SF1">
    <property type="entry name" value="NICOTINAMIDE PHOSPHORIBOSYLTRANSFERASE"/>
    <property type="match status" value="1"/>
</dbReference>
<dbReference type="GO" id="GO:0047280">
    <property type="term" value="F:nicotinamide phosphoribosyltransferase activity"/>
    <property type="evidence" value="ECO:0007669"/>
    <property type="project" value="UniProtKB-EC"/>
</dbReference>
<dbReference type="InterPro" id="IPR013785">
    <property type="entry name" value="Aldolase_TIM"/>
</dbReference>
<evidence type="ECO:0000256" key="3">
    <source>
        <dbReference type="ARBA" id="ARBA00022676"/>
    </source>
</evidence>
<keyword evidence="4 9" id="KW-0808">Transferase</keyword>
<evidence type="ECO:0000313" key="10">
    <source>
        <dbReference type="Proteomes" id="UP000223738"/>
    </source>
</evidence>
<dbReference type="EC" id="2.4.2.12" evidence="6"/>
<protein>
    <recommendedName>
        <fullName evidence="7">Nicotinamide phosphoribosyltransferase</fullName>
        <ecNumber evidence="6">2.4.2.12</ecNumber>
    </recommendedName>
</protein>
<evidence type="ECO:0000256" key="1">
    <source>
        <dbReference type="ARBA" id="ARBA00010897"/>
    </source>
</evidence>
<keyword evidence="10" id="KW-1185">Reference proteome</keyword>
<dbReference type="EMBL" id="KU862660">
    <property type="protein sequence ID" value="ANA49230.1"/>
    <property type="molecule type" value="Genomic_DNA"/>
</dbReference>
<keyword evidence="3 9" id="KW-0328">Glycosyltransferase</keyword>
<evidence type="ECO:0000256" key="5">
    <source>
        <dbReference type="ARBA" id="ARBA00035007"/>
    </source>
</evidence>